<evidence type="ECO:0000256" key="6">
    <source>
        <dbReference type="SAM" id="Phobius"/>
    </source>
</evidence>
<dbReference type="PANTHER" id="PTHR47891:SF1">
    <property type="entry name" value="CORA-MAGNESIUM AND COBALT TRANSPORTER"/>
    <property type="match status" value="1"/>
</dbReference>
<comment type="subcellular location">
    <subcellularLocation>
        <location evidence="1">Membrane</location>
        <topology evidence="1">Multi-pass membrane protein</topology>
    </subcellularLocation>
</comment>
<dbReference type="InterPro" id="IPR045863">
    <property type="entry name" value="CorA_TM1_TM2"/>
</dbReference>
<keyword evidence="8" id="KW-1185">Reference proteome</keyword>
<dbReference type="Gene3D" id="1.20.58.340">
    <property type="entry name" value="Magnesium transport protein CorA, transmembrane region"/>
    <property type="match status" value="1"/>
</dbReference>
<reference evidence="7 8" key="1">
    <citation type="submission" date="2019-02" db="EMBL/GenBank/DDBJ databases">
        <title>Isolation of virulent Lactobacillus brevis phages.</title>
        <authorList>
            <person name="Feyereisen M."/>
            <person name="Mahony J."/>
            <person name="O'Sullivan T."/>
            <person name="van Sinderen D."/>
        </authorList>
    </citation>
    <scope>NUCLEOTIDE SEQUENCE [LARGE SCALE GENOMIC DNA]</scope>
</reference>
<protein>
    <submittedName>
        <fullName evidence="7">Mg2+/Co2+ transport protein</fullName>
    </submittedName>
</protein>
<evidence type="ECO:0000256" key="5">
    <source>
        <dbReference type="ARBA" id="ARBA00023136"/>
    </source>
</evidence>
<evidence type="ECO:0000313" key="7">
    <source>
        <dbReference type="EMBL" id="QBJ03580.1"/>
    </source>
</evidence>
<feature type="transmembrane region" description="Helical" evidence="6">
    <location>
        <begin position="288"/>
        <end position="306"/>
    </location>
</feature>
<dbReference type="PANTHER" id="PTHR47891">
    <property type="entry name" value="TRANSPORTER-RELATED"/>
    <property type="match status" value="1"/>
</dbReference>
<dbReference type="Gene3D" id="3.30.460.20">
    <property type="entry name" value="CorA soluble domain-like"/>
    <property type="match status" value="1"/>
</dbReference>
<dbReference type="SUPFAM" id="SSF143865">
    <property type="entry name" value="CorA soluble domain-like"/>
    <property type="match status" value="1"/>
</dbReference>
<accession>A0A4Y5FFC3</accession>
<dbReference type="Pfam" id="PF01544">
    <property type="entry name" value="CorA"/>
    <property type="match status" value="1"/>
</dbReference>
<evidence type="ECO:0000313" key="8">
    <source>
        <dbReference type="Proteomes" id="UP000309991"/>
    </source>
</evidence>
<keyword evidence="4 6" id="KW-1133">Transmembrane helix</keyword>
<evidence type="ECO:0000256" key="3">
    <source>
        <dbReference type="ARBA" id="ARBA00022692"/>
    </source>
</evidence>
<keyword evidence="5 6" id="KW-0472">Membrane</keyword>
<proteinExistence type="inferred from homology"/>
<dbReference type="InterPro" id="IPR047199">
    <property type="entry name" value="CorA-like"/>
</dbReference>
<evidence type="ECO:0000256" key="1">
    <source>
        <dbReference type="ARBA" id="ARBA00004141"/>
    </source>
</evidence>
<dbReference type="GO" id="GO:0046873">
    <property type="term" value="F:metal ion transmembrane transporter activity"/>
    <property type="evidence" value="ECO:0007669"/>
    <property type="project" value="InterPro"/>
</dbReference>
<dbReference type="EMBL" id="MK504444">
    <property type="protein sequence ID" value="QBJ03580.1"/>
    <property type="molecule type" value="Genomic_DNA"/>
</dbReference>
<feature type="transmembrane region" description="Helical" evidence="6">
    <location>
        <begin position="6"/>
        <end position="26"/>
    </location>
</feature>
<sequence length="344" mass="39242">MTFSITILFSISFSSIIYPYIIYGVIKIKQYYKINRDGLIIQCDSNNYDWVEVITPSKDELDSLSEASGIDSDSLKLTLDSQDSNRIEGLTNDDSPLRIILQYPERIPSVLGDFKEYDTFPLIICLTSAHKLITVSNGEPSFVKDIINNSSSIKESTTNKKDIVLLMIYYLSNNYNNILSSLKQESIELKGSLKDSMDNDVRYHIMSIQSTLASFDTSLDKNYDICKQIVEDESYFESKEYTRLARKASIELDESKSLLQYLKTSLDHYESLIDGILNSNSTNNMRTFTILNIIASFVTLFTGYFGVNFAIPGQNYKYAFYVFTSILILIAIALYKWLSHHLEG</sequence>
<dbReference type="InterPro" id="IPR045861">
    <property type="entry name" value="CorA_cytoplasmic_dom"/>
</dbReference>
<dbReference type="InterPro" id="IPR002523">
    <property type="entry name" value="MgTranspt_CorA/ZnTranspt_ZntB"/>
</dbReference>
<dbReference type="Proteomes" id="UP000309991">
    <property type="component" value="Segment"/>
</dbReference>
<evidence type="ECO:0000256" key="4">
    <source>
        <dbReference type="ARBA" id="ARBA00022989"/>
    </source>
</evidence>
<comment type="similarity">
    <text evidence="2">Belongs to the CorA metal ion transporter (MIT) (TC 1.A.35) family.</text>
</comment>
<organism evidence="7 8">
    <name type="scientific">Lactobacillus phage 3-521</name>
    <dbReference type="NCBI Taxonomy" id="2510943"/>
    <lineage>
        <taxon>Viruses</taxon>
        <taxon>Duplodnaviria</taxon>
        <taxon>Heunggongvirae</taxon>
        <taxon>Uroviricota</taxon>
        <taxon>Caudoviricetes</taxon>
        <taxon>Herelleviridae</taxon>
        <taxon>Watanabevirus</taxon>
        <taxon>Watanabevirus wv3521</taxon>
    </lineage>
</organism>
<keyword evidence="3 6" id="KW-0812">Transmembrane</keyword>
<dbReference type="GO" id="GO:0016020">
    <property type="term" value="C:membrane"/>
    <property type="evidence" value="ECO:0007669"/>
    <property type="project" value="UniProtKB-SubCell"/>
</dbReference>
<evidence type="ECO:0000256" key="2">
    <source>
        <dbReference type="ARBA" id="ARBA00009765"/>
    </source>
</evidence>
<name>A0A4Y5FFC3_9CAUD</name>
<dbReference type="SUPFAM" id="SSF144083">
    <property type="entry name" value="Magnesium transport protein CorA, transmembrane region"/>
    <property type="match status" value="1"/>
</dbReference>
<gene>
    <name evidence="7" type="ORF">UCC3521_0042</name>
</gene>
<feature type="transmembrane region" description="Helical" evidence="6">
    <location>
        <begin position="318"/>
        <end position="338"/>
    </location>
</feature>